<dbReference type="GO" id="GO:0003677">
    <property type="term" value="F:DNA binding"/>
    <property type="evidence" value="ECO:0007669"/>
    <property type="project" value="UniProtKB-KW"/>
</dbReference>
<keyword evidence="13" id="KW-0229">DNA integration</keyword>
<dbReference type="GO" id="GO:0008270">
    <property type="term" value="F:zinc ion binding"/>
    <property type="evidence" value="ECO:0007669"/>
    <property type="project" value="UniProtKB-KW"/>
</dbReference>
<evidence type="ECO:0000259" key="25">
    <source>
        <dbReference type="PROSITE" id="PS50878"/>
    </source>
</evidence>
<dbReference type="PROSITE" id="PS50158">
    <property type="entry name" value="ZF_CCHC"/>
    <property type="match status" value="1"/>
</dbReference>
<dbReference type="Gene3D" id="3.40.50.2300">
    <property type="match status" value="1"/>
</dbReference>
<dbReference type="PROSITE" id="PS00141">
    <property type="entry name" value="ASP_PROTEASE"/>
    <property type="match status" value="1"/>
</dbReference>
<feature type="domain" description="CCHC-type" evidence="24">
    <location>
        <begin position="1251"/>
        <end position="1266"/>
    </location>
</feature>
<feature type="compositionally biased region" description="Pro residues" evidence="21">
    <location>
        <begin position="876"/>
        <end position="886"/>
    </location>
</feature>
<dbReference type="SUPFAM" id="SSF50630">
    <property type="entry name" value="Acid proteases"/>
    <property type="match status" value="1"/>
</dbReference>
<dbReference type="CDD" id="cd00303">
    <property type="entry name" value="retropepsin_like"/>
    <property type="match status" value="1"/>
</dbReference>
<protein>
    <recommendedName>
        <fullName evidence="2">RNA-directed DNA polymerase</fullName>
        <ecNumber evidence="2">2.7.7.49</ecNumber>
    </recommendedName>
</protein>
<dbReference type="GO" id="GO:0015074">
    <property type="term" value="P:DNA integration"/>
    <property type="evidence" value="ECO:0007669"/>
    <property type="project" value="UniProtKB-KW"/>
</dbReference>
<dbReference type="PROSITE" id="PS50994">
    <property type="entry name" value="INTEGRASE"/>
    <property type="match status" value="1"/>
</dbReference>
<feature type="region of interest" description="Disordered" evidence="21">
    <location>
        <begin position="838"/>
        <end position="893"/>
    </location>
</feature>
<dbReference type="Gene3D" id="2.40.70.10">
    <property type="entry name" value="Acid Proteases"/>
    <property type="match status" value="1"/>
</dbReference>
<dbReference type="CDD" id="cd09274">
    <property type="entry name" value="RNase_HI_RT_Ty3"/>
    <property type="match status" value="1"/>
</dbReference>
<evidence type="ECO:0000259" key="26">
    <source>
        <dbReference type="PROSITE" id="PS50994"/>
    </source>
</evidence>
<evidence type="ECO:0000256" key="3">
    <source>
        <dbReference type="ARBA" id="ARBA00022670"/>
    </source>
</evidence>
<keyword evidence="18 22" id="KW-0472">Membrane</keyword>
<dbReference type="Gene3D" id="3.30.420.10">
    <property type="entry name" value="Ribonuclease H-like superfamily/Ribonuclease H"/>
    <property type="match status" value="2"/>
</dbReference>
<keyword evidence="28" id="KW-1185">Reference proteome</keyword>
<evidence type="ECO:0000256" key="1">
    <source>
        <dbReference type="ARBA" id="ARBA00004370"/>
    </source>
</evidence>
<dbReference type="GO" id="GO:0015276">
    <property type="term" value="F:ligand-gated monoatomic ion channel activity"/>
    <property type="evidence" value="ECO:0007669"/>
    <property type="project" value="InterPro"/>
</dbReference>
<dbReference type="SUPFAM" id="SSF56672">
    <property type="entry name" value="DNA/RNA polymerases"/>
    <property type="match status" value="1"/>
</dbReference>
<keyword evidence="17" id="KW-0238">DNA-binding</keyword>
<feature type="transmembrane region" description="Helical" evidence="22">
    <location>
        <begin position="435"/>
        <end position="455"/>
    </location>
</feature>
<feature type="compositionally biased region" description="Basic residues" evidence="21">
    <location>
        <begin position="1159"/>
        <end position="1170"/>
    </location>
</feature>
<dbReference type="Gene3D" id="1.10.287.70">
    <property type="match status" value="1"/>
</dbReference>
<dbReference type="InterPro" id="IPR012337">
    <property type="entry name" value="RNaseH-like_sf"/>
</dbReference>
<dbReference type="Pfam" id="PF00078">
    <property type="entry name" value="RVT_1"/>
    <property type="match status" value="1"/>
</dbReference>
<feature type="compositionally biased region" description="Polar residues" evidence="21">
    <location>
        <begin position="844"/>
        <end position="873"/>
    </location>
</feature>
<keyword evidence="14" id="KW-0695">RNA-directed DNA polymerase</keyword>
<dbReference type="SUPFAM" id="SSF53098">
    <property type="entry name" value="Ribonuclease H-like"/>
    <property type="match status" value="1"/>
</dbReference>
<evidence type="ECO:0000256" key="5">
    <source>
        <dbReference type="ARBA" id="ARBA00022692"/>
    </source>
</evidence>
<dbReference type="SUPFAM" id="SSF53822">
    <property type="entry name" value="Periplasmic binding protein-like I"/>
    <property type="match status" value="1"/>
</dbReference>
<dbReference type="Pfam" id="PF24626">
    <property type="entry name" value="SH3_Tf2-1"/>
    <property type="match status" value="1"/>
</dbReference>
<name>A0A5N6M1P8_9ASTR</name>
<keyword evidence="6" id="KW-0548">Nucleotidyltransferase</keyword>
<evidence type="ECO:0000256" key="14">
    <source>
        <dbReference type="ARBA" id="ARBA00022918"/>
    </source>
</evidence>
<dbReference type="GO" id="GO:0004519">
    <property type="term" value="F:endonuclease activity"/>
    <property type="evidence" value="ECO:0007669"/>
    <property type="project" value="UniProtKB-KW"/>
</dbReference>
<keyword evidence="20" id="KW-0863">Zinc-finger</keyword>
<dbReference type="Pfam" id="PF08284">
    <property type="entry name" value="RVP_2"/>
    <property type="match status" value="1"/>
</dbReference>
<accession>A0A5N6M1P8</accession>
<dbReference type="InterPro" id="IPR001320">
    <property type="entry name" value="Iontro_rcpt_C"/>
</dbReference>
<comment type="caution">
    <text evidence="27">The sequence shown here is derived from an EMBL/GenBank/DDBJ whole genome shotgun (WGS) entry which is preliminary data.</text>
</comment>
<evidence type="ECO:0000256" key="18">
    <source>
        <dbReference type="ARBA" id="ARBA00023136"/>
    </source>
</evidence>
<dbReference type="SUPFAM" id="SSF53850">
    <property type="entry name" value="Periplasmic binding protein-like II"/>
    <property type="match status" value="1"/>
</dbReference>
<evidence type="ECO:0000256" key="13">
    <source>
        <dbReference type="ARBA" id="ARBA00022908"/>
    </source>
</evidence>
<keyword evidence="9" id="KW-0064">Aspartyl protease</keyword>
<dbReference type="Gene3D" id="3.10.10.10">
    <property type="entry name" value="HIV Type 1 Reverse Transcriptase, subunit A, domain 1"/>
    <property type="match status" value="1"/>
</dbReference>
<evidence type="ECO:0000259" key="24">
    <source>
        <dbReference type="PROSITE" id="PS50158"/>
    </source>
</evidence>
<dbReference type="OrthoDB" id="2272416at2759"/>
<keyword evidence="5 22" id="KW-0812">Transmembrane</keyword>
<dbReference type="PANTHER" id="PTHR37984:SF5">
    <property type="entry name" value="PROTEIN NYNRIN-LIKE"/>
    <property type="match status" value="1"/>
</dbReference>
<dbReference type="GO" id="GO:0003964">
    <property type="term" value="F:RNA-directed DNA polymerase activity"/>
    <property type="evidence" value="ECO:0007669"/>
    <property type="project" value="UniProtKB-KW"/>
</dbReference>
<evidence type="ECO:0000256" key="4">
    <source>
        <dbReference type="ARBA" id="ARBA00022679"/>
    </source>
</evidence>
<feature type="signal peptide" evidence="23">
    <location>
        <begin position="1"/>
        <end position="29"/>
    </location>
</feature>
<reference evidence="27 28" key="1">
    <citation type="submission" date="2019-05" db="EMBL/GenBank/DDBJ databases">
        <title>Mikania micrantha, genome provides insights into the molecular mechanism of rapid growth.</title>
        <authorList>
            <person name="Liu B."/>
        </authorList>
    </citation>
    <scope>NUCLEOTIDE SEQUENCE [LARGE SCALE GENOMIC DNA]</scope>
    <source>
        <strain evidence="27">NLD-2019</strain>
        <tissue evidence="27">Leaf</tissue>
    </source>
</reference>
<keyword evidence="23" id="KW-0732">Signal</keyword>
<evidence type="ECO:0000256" key="9">
    <source>
        <dbReference type="ARBA" id="ARBA00022750"/>
    </source>
</evidence>
<dbReference type="InterPro" id="IPR043502">
    <property type="entry name" value="DNA/RNA_pol_sf"/>
</dbReference>
<dbReference type="InterPro" id="IPR041588">
    <property type="entry name" value="Integrase_H2C2"/>
</dbReference>
<dbReference type="InterPro" id="IPR000477">
    <property type="entry name" value="RT_dom"/>
</dbReference>
<dbReference type="GO" id="GO:0003887">
    <property type="term" value="F:DNA-directed DNA polymerase activity"/>
    <property type="evidence" value="ECO:0007669"/>
    <property type="project" value="UniProtKB-KW"/>
</dbReference>
<dbReference type="InterPro" id="IPR001969">
    <property type="entry name" value="Aspartic_peptidase_AS"/>
</dbReference>
<dbReference type="Pfam" id="PF19259">
    <property type="entry name" value="Ty3_capsid"/>
    <property type="match status" value="1"/>
</dbReference>
<keyword evidence="4" id="KW-0808">Transferase</keyword>
<feature type="transmembrane region" description="Helical" evidence="22">
    <location>
        <begin position="670"/>
        <end position="695"/>
    </location>
</feature>
<dbReference type="Proteomes" id="UP000326396">
    <property type="component" value="Linkage Group LG7"/>
</dbReference>
<keyword evidence="8" id="KW-0479">Metal-binding</keyword>
<dbReference type="Pfam" id="PF01094">
    <property type="entry name" value="ANF_receptor"/>
    <property type="match status" value="1"/>
</dbReference>
<dbReference type="GO" id="GO:0006310">
    <property type="term" value="P:DNA recombination"/>
    <property type="evidence" value="ECO:0007669"/>
    <property type="project" value="UniProtKB-KW"/>
</dbReference>
<feature type="compositionally biased region" description="Polar residues" evidence="21">
    <location>
        <begin position="934"/>
        <end position="952"/>
    </location>
</feature>
<sequence>MLVRDDSKRGHCLLILIICILNRERCAQSIPPENENRNISNEITVDVGLVLDMETWIGNSIYSCVTMAISDFYAMNHNYTTRIVLHTRDSKGDPLKVLSDVQYLLKYKKVQAIIGPETYLQSNLLALIADKAKVPIFSFASPSSMEHPYLFQLKEDESAMAKSVAALVESYKWRNVIFLYEDTDDGREILPHFLESFQDKSIRISYRSVISASATHDHIKQELHKLMTTRTSIIIVHMSPSHASRLFLIAKRLGMIREGYVWILTEKTVDVLRSTKVEVIESLQGVLGFRSYVPASSRLYSLTTRWHASFYKTYPSYVRKELPVLAIRAYDTVCALAKSVEKVGVPHNGPLVLNETLSYEGSYELIPFENATYDDLVQKVHNQEIDAVVGDSTILANRSDYVDFTATYSELGVGTLVKMKKRDMWTFLKPLGIDLWLTAIAFVIFTGLVVWAIEYMNQESESSSPQLRLGTIFWLILLTIFSAQGEKKLSSNLSSFVMFNWLIVVLILITSYTATLASMLTVEQFELASNEGIYGFHGNSFMRGVTVSNLHFEDHKLRPYYSYQDYAQALSKGGKHGGADAIVDEIPYIKMFLSKYPNGYAMVSSQTITSGLGFMFPKGSRLGAEVSKEIVKMRIDGTLGAIERRWFRSLNSFASEDTTIRPKSLRLDRLGGLFIISGIFTALALLEVHNIIAALDGHNLMASVRRKRCAKRSYGLSGIAKRRFRQKTGEIAMGRYAPGRVNNPGDARGSHRKYLVLLLPRDTYAGKLARRPSPQRVQIYTRIIEDRMRQVMEYIVISLIISEYLLRTKYNYQHLYNHGLLRTYWDYAKIMAPKRGRPARKSIRNITNPELNQGPPVNTESNPDPQVNLETNTAPPVNPGANPIPPAGASGSESNEAMIARIVREQLSACGVLIQHQPHVATGSGGDHNHTEHNATGGNVETNRTAGTTTTVPDPPRQGCTYKYFASCNPPTFTGKEGAAGLLRWIEEMETKLKISQCLEEHKVSYAACSFKESALTWWNTQAKTLGSATVDSMGWNEFKTLIRSEYCPLTEIQKLQEEFWNHSMIGADCLAYTHRFHELTCLLPDMFPTEAALIEKYIKGLVPQIRGMVTAAEPTTLKRAILLTTKLTDEAVRSGMLVTKTQTAGGRSDIGTSSVSKGTKRKWFGKPKARAPAEINQGKQTVTNYGAVIPERKNYVGQAPKCTRCLFHHTGQCPTCANCNRIGHYTKYCNLPARQPNQAPQPTTQTNRSCYKCGSPDHLIRNCPNNNNTNPGNEARGRAFQIGATEARHDANIVTGTFLLNNLYASVLFDTGADKSFISPEFALLLSLPAVELETPYVIELANGKLIKTNSVIQGCSLNLNDHLFNIDLLPIELGSFDVVVGMEWLSINQAEIICQTKVIRVPLPDGNTLLVQGEQAGRKLGIISCMQTQKCLRKGCPAFLAYVINNSSSQKRIEDIPVVKDFPEVFPDDISGLPLVRQVEFRIDLIPGAAPVAKAPYRLAPSEMQELSGQLQELLDKGFIRPSFSPWGAPVLFVKKKDGSFRMCIDYRELNKLTIKNRYPLPRIDDLFDQLQGATYFSKIDLRSGYHQLRVHEDDVPKTAFRTRYGHYEFLVMPFGLTNAPAVFMDLMNRVCRPYLDKFVIVFIDDILIYSRNQQEHAQHLKLILELLAREKLYAKFSKCEFWLREVQFLGHVVNQNGIQIALPLTTLTQKNQPFIWGSQQEEAFQLLKHKLCHAPILALPEGIDNFIVYCDASRQGLGCVLMQNEKVIAYASRQLKVHEKNYTTHDLELGAVVFALKIWRHYLYGTKCIIYTDHKSLQHILDQKMLNMRQRRWVELLNDYDCEIRYHPGKANVVADALSRKERVKPLRVKALGMTIKTSLIPQIKEAQQQALQAMNYSAEGLKGLDKKLGVKTDGVLYFKNRIWVPLFGKSRTIILDEAHKSRYSIHPGADKMYKDLKDFYWWPGMKKHIAEYVGRCLTCLKVKAEHQRPSGLLQQPEIPMWKWEQISMDFIIKLPRTSHNHDSIWVIVDRLTKSAHLFPSEKITLWIDSLNSILTRLYPNALGTQINMSTAYHPQTDGQTERTNQTLEDMLRSCVIDFGGSWDVHLPLVEFSYNNSYHTSIQCAPFEALYGRKCRSPVCWSEVGENRIIGPELIQETTDKIALIQERIKAARDRQKSYADNRRRPLEFQVGDLVMLKVSPWRGIFRFGKRGKLSPRFVGPFKILERIGSVAYRLELPPELGNIHDVFHVSNLKKCLTDESLIVPLKEIQIDEKLQFREEPVEVMDREVKEETVITRRKRCAKRSYGLSGIAKRRFRQKTGEIAMGRYAPGRVNNPGDARGSHRKYLVLLLPRVTTITVSKVLIRELYLVNPCAAEQEPLIVLLADNPFAGRIASPLDNGDNAVRMHLT</sequence>
<comment type="subcellular location">
    <subcellularLocation>
        <location evidence="1">Membrane</location>
    </subcellularLocation>
</comment>
<evidence type="ECO:0000256" key="22">
    <source>
        <dbReference type="SAM" id="Phobius"/>
    </source>
</evidence>
<gene>
    <name evidence="27" type="ORF">E3N88_35677</name>
</gene>
<dbReference type="Pfam" id="PF17921">
    <property type="entry name" value="Integrase_H2C2"/>
    <property type="match status" value="1"/>
</dbReference>
<evidence type="ECO:0000256" key="7">
    <source>
        <dbReference type="ARBA" id="ARBA00022722"/>
    </source>
</evidence>
<keyword evidence="10" id="KW-0255">Endonuclease</keyword>
<dbReference type="Gene3D" id="3.40.190.10">
    <property type="entry name" value="Periplasmic binding protein-like II"/>
    <property type="match status" value="3"/>
</dbReference>
<evidence type="ECO:0000256" key="11">
    <source>
        <dbReference type="ARBA" id="ARBA00022801"/>
    </source>
</evidence>
<dbReference type="InterPro" id="IPR036875">
    <property type="entry name" value="Znf_CCHC_sf"/>
</dbReference>
<dbReference type="SMART" id="SM00343">
    <property type="entry name" value="ZnF_C2HC"/>
    <property type="match status" value="2"/>
</dbReference>
<dbReference type="InterPro" id="IPR045358">
    <property type="entry name" value="Ty3_capsid"/>
</dbReference>
<feature type="chain" id="PRO_5024297226" description="RNA-directed DNA polymerase" evidence="23">
    <location>
        <begin position="30"/>
        <end position="2412"/>
    </location>
</feature>
<dbReference type="GO" id="GO:0004190">
    <property type="term" value="F:aspartic-type endopeptidase activity"/>
    <property type="evidence" value="ECO:0007669"/>
    <property type="project" value="UniProtKB-KW"/>
</dbReference>
<evidence type="ECO:0000256" key="8">
    <source>
        <dbReference type="ARBA" id="ARBA00022723"/>
    </source>
</evidence>
<dbReference type="Pfam" id="PF00098">
    <property type="entry name" value="zf-CCHC"/>
    <property type="match status" value="1"/>
</dbReference>
<evidence type="ECO:0000313" key="28">
    <source>
        <dbReference type="Proteomes" id="UP000326396"/>
    </source>
</evidence>
<dbReference type="InterPro" id="IPR001828">
    <property type="entry name" value="ANF_lig-bd_rcpt"/>
</dbReference>
<dbReference type="CDD" id="cd01647">
    <property type="entry name" value="RT_LTR"/>
    <property type="match status" value="1"/>
</dbReference>
<evidence type="ECO:0000256" key="12">
    <source>
        <dbReference type="ARBA" id="ARBA00022842"/>
    </source>
</evidence>
<keyword evidence="7" id="KW-0540">Nuclease</keyword>
<evidence type="ECO:0000256" key="6">
    <source>
        <dbReference type="ARBA" id="ARBA00022695"/>
    </source>
</evidence>
<dbReference type="FunFam" id="3.10.10.10:FF:000007">
    <property type="entry name" value="Retrovirus-related Pol polyprotein from transposon 17.6-like Protein"/>
    <property type="match status" value="1"/>
</dbReference>
<evidence type="ECO:0000313" key="27">
    <source>
        <dbReference type="EMBL" id="KAD3067797.1"/>
    </source>
</evidence>
<keyword evidence="11" id="KW-0378">Hydrolase</keyword>
<dbReference type="Gene3D" id="1.10.340.70">
    <property type="match status" value="1"/>
</dbReference>
<dbReference type="EMBL" id="SZYD01000017">
    <property type="protein sequence ID" value="KAD3067797.1"/>
    <property type="molecule type" value="Genomic_DNA"/>
</dbReference>
<evidence type="ECO:0000256" key="2">
    <source>
        <dbReference type="ARBA" id="ARBA00012493"/>
    </source>
</evidence>
<dbReference type="GO" id="GO:0006508">
    <property type="term" value="P:proteolysis"/>
    <property type="evidence" value="ECO:0007669"/>
    <property type="project" value="UniProtKB-KW"/>
</dbReference>
<feature type="transmembrane region" description="Helical" evidence="22">
    <location>
        <begin position="467"/>
        <end position="485"/>
    </location>
</feature>
<keyword evidence="3" id="KW-0645">Protease</keyword>
<organism evidence="27 28">
    <name type="scientific">Mikania micrantha</name>
    <name type="common">bitter vine</name>
    <dbReference type="NCBI Taxonomy" id="192012"/>
    <lineage>
        <taxon>Eukaryota</taxon>
        <taxon>Viridiplantae</taxon>
        <taxon>Streptophyta</taxon>
        <taxon>Embryophyta</taxon>
        <taxon>Tracheophyta</taxon>
        <taxon>Spermatophyta</taxon>
        <taxon>Magnoliopsida</taxon>
        <taxon>eudicotyledons</taxon>
        <taxon>Gunneridae</taxon>
        <taxon>Pentapetalae</taxon>
        <taxon>asterids</taxon>
        <taxon>campanulids</taxon>
        <taxon>Asterales</taxon>
        <taxon>Asteraceae</taxon>
        <taxon>Asteroideae</taxon>
        <taxon>Heliantheae alliance</taxon>
        <taxon>Eupatorieae</taxon>
        <taxon>Mikania</taxon>
    </lineage>
</organism>
<dbReference type="InterPro" id="IPR028082">
    <property type="entry name" value="Peripla_BP_I"/>
</dbReference>
<evidence type="ECO:0000256" key="16">
    <source>
        <dbReference type="ARBA" id="ARBA00022989"/>
    </source>
</evidence>
<evidence type="ECO:0000256" key="10">
    <source>
        <dbReference type="ARBA" id="ARBA00022759"/>
    </source>
</evidence>
<keyword evidence="19" id="KW-0233">DNA recombination</keyword>
<dbReference type="Pfam" id="PF00060">
    <property type="entry name" value="Lig_chan"/>
    <property type="match status" value="1"/>
</dbReference>
<feature type="transmembrane region" description="Helical" evidence="22">
    <location>
        <begin position="497"/>
        <end position="520"/>
    </location>
</feature>
<feature type="compositionally biased region" description="Polar residues" evidence="21">
    <location>
        <begin position="1144"/>
        <end position="1158"/>
    </location>
</feature>
<evidence type="ECO:0000256" key="17">
    <source>
        <dbReference type="ARBA" id="ARBA00023125"/>
    </source>
</evidence>
<dbReference type="InterPro" id="IPR036397">
    <property type="entry name" value="RNaseH_sf"/>
</dbReference>
<dbReference type="InterPro" id="IPR041373">
    <property type="entry name" value="RT_RNaseH"/>
</dbReference>
<dbReference type="EC" id="2.7.7.49" evidence="2"/>
<evidence type="ECO:0000256" key="23">
    <source>
        <dbReference type="SAM" id="SignalP"/>
    </source>
</evidence>
<dbReference type="InterPro" id="IPR001584">
    <property type="entry name" value="Integrase_cat-core"/>
</dbReference>
<dbReference type="InterPro" id="IPR050951">
    <property type="entry name" value="Retrovirus_Pol_polyprotein"/>
</dbReference>
<dbReference type="GO" id="GO:0016020">
    <property type="term" value="C:membrane"/>
    <property type="evidence" value="ECO:0007669"/>
    <property type="project" value="UniProtKB-SubCell"/>
</dbReference>
<dbReference type="InterPro" id="IPR021109">
    <property type="entry name" value="Peptidase_aspartic_dom_sf"/>
</dbReference>
<dbReference type="InterPro" id="IPR001878">
    <property type="entry name" value="Znf_CCHC"/>
</dbReference>
<keyword evidence="20" id="KW-0862">Zinc</keyword>
<keyword evidence="12" id="KW-0460">Magnesium</keyword>
<dbReference type="Gene3D" id="4.10.60.10">
    <property type="entry name" value="Zinc finger, CCHC-type"/>
    <property type="match status" value="1"/>
</dbReference>
<feature type="region of interest" description="Disordered" evidence="21">
    <location>
        <begin position="1144"/>
        <end position="1171"/>
    </location>
</feature>
<dbReference type="PANTHER" id="PTHR37984">
    <property type="entry name" value="PROTEIN CBG26694"/>
    <property type="match status" value="1"/>
</dbReference>
<evidence type="ECO:0000256" key="20">
    <source>
        <dbReference type="PROSITE-ProRule" id="PRU00047"/>
    </source>
</evidence>
<dbReference type="InterPro" id="IPR056924">
    <property type="entry name" value="SH3_Tf2-1"/>
</dbReference>
<proteinExistence type="predicted"/>
<dbReference type="Pfam" id="PF17917">
    <property type="entry name" value="RT_RNaseH"/>
    <property type="match status" value="1"/>
</dbReference>
<dbReference type="SUPFAM" id="SSF57756">
    <property type="entry name" value="Retrovirus zinc finger-like domains"/>
    <property type="match status" value="1"/>
</dbReference>
<feature type="domain" description="Integrase catalytic" evidence="26">
    <location>
        <begin position="2030"/>
        <end position="2137"/>
    </location>
</feature>
<feature type="region of interest" description="Disordered" evidence="21">
    <location>
        <begin position="922"/>
        <end position="954"/>
    </location>
</feature>
<evidence type="ECO:0000256" key="15">
    <source>
        <dbReference type="ARBA" id="ARBA00022932"/>
    </source>
</evidence>
<feature type="domain" description="Reverse transcriptase" evidence="25">
    <location>
        <begin position="1517"/>
        <end position="1696"/>
    </location>
</feature>
<keyword evidence="16 22" id="KW-1133">Transmembrane helix</keyword>
<dbReference type="Gene3D" id="3.30.70.270">
    <property type="match status" value="1"/>
</dbReference>
<keyword evidence="15" id="KW-0239">DNA-directed DNA polymerase</keyword>
<dbReference type="SMART" id="SM00079">
    <property type="entry name" value="PBPe"/>
    <property type="match status" value="1"/>
</dbReference>
<dbReference type="FunFam" id="3.40.50.2300:FF:000081">
    <property type="entry name" value="Glutamate receptor"/>
    <property type="match status" value="1"/>
</dbReference>
<evidence type="ECO:0000256" key="19">
    <source>
        <dbReference type="ARBA" id="ARBA00023172"/>
    </source>
</evidence>
<evidence type="ECO:0000256" key="21">
    <source>
        <dbReference type="SAM" id="MobiDB-lite"/>
    </source>
</evidence>
<dbReference type="PROSITE" id="PS50878">
    <property type="entry name" value="RT_POL"/>
    <property type="match status" value="1"/>
</dbReference>
<dbReference type="InterPro" id="IPR043128">
    <property type="entry name" value="Rev_trsase/Diguanyl_cyclase"/>
</dbReference>